<proteinExistence type="predicted"/>
<evidence type="ECO:0000313" key="2">
    <source>
        <dbReference type="Proteomes" id="UP000595823"/>
    </source>
</evidence>
<dbReference type="Proteomes" id="UP000595823">
    <property type="component" value="Chromosome"/>
</dbReference>
<keyword evidence="2" id="KW-1185">Reference proteome</keyword>
<dbReference type="RefSeq" id="WP_200123528.1">
    <property type="nucleotide sequence ID" value="NZ_CP054705.1"/>
</dbReference>
<evidence type="ECO:0000313" key="1">
    <source>
        <dbReference type="EMBL" id="QQK76398.1"/>
    </source>
</evidence>
<gene>
    <name evidence="1" type="ORF">HUG15_13065</name>
</gene>
<protein>
    <submittedName>
        <fullName evidence="1">Uncharacterized protein</fullName>
    </submittedName>
</protein>
<name>A0A7T7CBZ0_9BACI</name>
<dbReference type="KEGG" id="scia:HUG15_13065"/>
<dbReference type="AlphaFoldDB" id="A0A7T7CBZ0"/>
<reference evidence="1 2" key="1">
    <citation type="submission" date="2020-06" db="EMBL/GenBank/DDBJ databases">
        <title>Genomic analysis of Salicibibacter sp. NKC5-3.</title>
        <authorList>
            <person name="Oh Y.J."/>
        </authorList>
    </citation>
    <scope>NUCLEOTIDE SEQUENCE [LARGE SCALE GENOMIC DNA]</scope>
    <source>
        <strain evidence="1 2">NKC5-3</strain>
    </source>
</reference>
<accession>A0A7T7CBZ0</accession>
<dbReference type="EMBL" id="CP054705">
    <property type="protein sequence ID" value="QQK76398.1"/>
    <property type="molecule type" value="Genomic_DNA"/>
</dbReference>
<sequence length="82" mass="9285">MAKKLDGTEAIQNVLNENEDTIIDIKGKQFLIHPIEKNEIQTEIENNPELQKMIERANQDIATGNVFTTEEMLESIKPGAFT</sequence>
<organism evidence="1 2">
    <name type="scientific">Salicibibacter cibarius</name>
    <dbReference type="NCBI Taxonomy" id="2743000"/>
    <lineage>
        <taxon>Bacteria</taxon>
        <taxon>Bacillati</taxon>
        <taxon>Bacillota</taxon>
        <taxon>Bacilli</taxon>
        <taxon>Bacillales</taxon>
        <taxon>Bacillaceae</taxon>
        <taxon>Salicibibacter</taxon>
    </lineage>
</organism>